<dbReference type="KEGG" id="azq:G3580_12275"/>
<organism evidence="2 3">
    <name type="scientific">Nitrogeniibacter mangrovi</name>
    <dbReference type="NCBI Taxonomy" id="2016596"/>
    <lineage>
        <taxon>Bacteria</taxon>
        <taxon>Pseudomonadati</taxon>
        <taxon>Pseudomonadota</taxon>
        <taxon>Betaproteobacteria</taxon>
        <taxon>Rhodocyclales</taxon>
        <taxon>Zoogloeaceae</taxon>
        <taxon>Nitrogeniibacter</taxon>
    </lineage>
</organism>
<dbReference type="Proteomes" id="UP000501991">
    <property type="component" value="Chromosome"/>
</dbReference>
<dbReference type="RefSeq" id="WP_173765910.1">
    <property type="nucleotide sequence ID" value="NZ_CP048836.1"/>
</dbReference>
<protein>
    <submittedName>
        <fullName evidence="2">Uncharacterized protein</fullName>
    </submittedName>
</protein>
<feature type="chain" id="PRO_5025332775" evidence="1">
    <location>
        <begin position="23"/>
        <end position="153"/>
    </location>
</feature>
<keyword evidence="1" id="KW-0732">Signal</keyword>
<dbReference type="EMBL" id="CP048836">
    <property type="protein sequence ID" value="QID18345.1"/>
    <property type="molecule type" value="Genomic_DNA"/>
</dbReference>
<evidence type="ECO:0000256" key="1">
    <source>
        <dbReference type="SAM" id="SignalP"/>
    </source>
</evidence>
<evidence type="ECO:0000313" key="3">
    <source>
        <dbReference type="Proteomes" id="UP000501991"/>
    </source>
</evidence>
<reference evidence="2 3" key="1">
    <citation type="submission" date="2020-02" db="EMBL/GenBank/DDBJ databases">
        <title>Nitrogenibacter mangrovi gen. nov., sp. nov. isolated from mangrove sediment, a denitrifying betaproteobacterium.</title>
        <authorList>
            <person name="Liao H."/>
            <person name="Tian Y."/>
        </authorList>
    </citation>
    <scope>NUCLEOTIDE SEQUENCE [LARGE SCALE GENOMIC DNA]</scope>
    <source>
        <strain evidence="2 3">M9-3-2</strain>
    </source>
</reference>
<sequence length="153" mass="18486">MKKLITLSAILAACTFAVPAMARHGGDRVDARQDRQQHRIAQGYRSGDLTRAEARRLERGQHRIDRMQHRAERDGRVTRHERRRMHEELARQDRHIYRERHDRERWRGDRGWHRGYRHAPAWGYVDRDYRPVREVQRVYVDPMPRVSLILNLP</sequence>
<feature type="signal peptide" evidence="1">
    <location>
        <begin position="1"/>
        <end position="22"/>
    </location>
</feature>
<name>A0A6C1B6C6_9RHOO</name>
<keyword evidence="3" id="KW-1185">Reference proteome</keyword>
<accession>A0A6C1B6C6</accession>
<gene>
    <name evidence="2" type="ORF">G3580_12275</name>
</gene>
<dbReference type="AlphaFoldDB" id="A0A6C1B6C6"/>
<evidence type="ECO:0000313" key="2">
    <source>
        <dbReference type="EMBL" id="QID18345.1"/>
    </source>
</evidence>
<proteinExistence type="predicted"/>